<evidence type="ECO:0000256" key="1">
    <source>
        <dbReference type="SAM" id="Phobius"/>
    </source>
</evidence>
<dbReference type="Proteomes" id="UP001232163">
    <property type="component" value="Unassembled WGS sequence"/>
</dbReference>
<evidence type="ECO:0000313" key="3">
    <source>
        <dbReference type="Proteomes" id="UP001232163"/>
    </source>
</evidence>
<keyword evidence="1" id="KW-0472">Membrane</keyword>
<feature type="transmembrane region" description="Helical" evidence="1">
    <location>
        <begin position="38"/>
        <end position="56"/>
    </location>
</feature>
<feature type="transmembrane region" description="Helical" evidence="1">
    <location>
        <begin position="6"/>
        <end position="26"/>
    </location>
</feature>
<dbReference type="EMBL" id="JAURUR010000002">
    <property type="protein sequence ID" value="MDP9763860.1"/>
    <property type="molecule type" value="Genomic_DNA"/>
</dbReference>
<organism evidence="2 3">
    <name type="scientific">Deinococcus enclensis</name>
    <dbReference type="NCBI Taxonomy" id="1049582"/>
    <lineage>
        <taxon>Bacteria</taxon>
        <taxon>Thermotogati</taxon>
        <taxon>Deinococcota</taxon>
        <taxon>Deinococci</taxon>
        <taxon>Deinococcales</taxon>
        <taxon>Deinococcaceae</taxon>
        <taxon>Deinococcus</taxon>
    </lineage>
</organism>
<feature type="transmembrane region" description="Helical" evidence="1">
    <location>
        <begin position="62"/>
        <end position="80"/>
    </location>
</feature>
<keyword evidence="3" id="KW-1185">Reference proteome</keyword>
<protein>
    <submittedName>
        <fullName evidence="2">Uncharacterized protein</fullName>
    </submittedName>
</protein>
<dbReference type="RefSeq" id="WP_307465012.1">
    <property type="nucleotide sequence ID" value="NZ_JAURUR010000002.1"/>
</dbReference>
<name>A0ABT9MB92_9DEIO</name>
<sequence length="84" mass="9684">MTPQQARSIHVMQGALAILLVLNLVAEFRSAEWDDRNGGLTGFLWTLFLLSLNYRIRLETGRWQPALLVWVGLSLLFALIDWMR</sequence>
<comment type="caution">
    <text evidence="2">The sequence shown here is derived from an EMBL/GenBank/DDBJ whole genome shotgun (WGS) entry which is preliminary data.</text>
</comment>
<keyword evidence="1" id="KW-1133">Transmembrane helix</keyword>
<evidence type="ECO:0000313" key="2">
    <source>
        <dbReference type="EMBL" id="MDP9763860.1"/>
    </source>
</evidence>
<accession>A0ABT9MB92</accession>
<gene>
    <name evidence="2" type="ORF">QO006_001277</name>
</gene>
<keyword evidence="1" id="KW-0812">Transmembrane</keyword>
<reference evidence="2 3" key="1">
    <citation type="submission" date="2023-07" db="EMBL/GenBank/DDBJ databases">
        <title>Genomic Encyclopedia of Type Strains, Phase IV (KMG-IV): sequencing the most valuable type-strain genomes for metagenomic binning, comparative biology and taxonomic classification.</title>
        <authorList>
            <person name="Goeker M."/>
        </authorList>
    </citation>
    <scope>NUCLEOTIDE SEQUENCE [LARGE SCALE GENOMIC DNA]</scope>
    <source>
        <strain evidence="2 3">NIO-1023</strain>
    </source>
</reference>
<proteinExistence type="predicted"/>